<organism evidence="7 8">
    <name type="scientific">Ezakiella coagulans</name>
    <dbReference type="NCBI Taxonomy" id="46507"/>
    <lineage>
        <taxon>Bacteria</taxon>
        <taxon>Bacillati</taxon>
        <taxon>Bacillota</taxon>
        <taxon>Tissierellia</taxon>
        <taxon>Ezakiella</taxon>
    </lineage>
</organism>
<dbReference type="Gene3D" id="2.30.42.10">
    <property type="match status" value="1"/>
</dbReference>
<dbReference type="InterPro" id="IPR004447">
    <property type="entry name" value="Peptidase_S41A"/>
</dbReference>
<dbReference type="Pfam" id="PF03572">
    <property type="entry name" value="Peptidase_S41"/>
    <property type="match status" value="1"/>
</dbReference>
<dbReference type="InterPro" id="IPR036034">
    <property type="entry name" value="PDZ_sf"/>
</dbReference>
<accession>A0A2U1E5X8</accession>
<comment type="caution">
    <text evidence="7">The sequence shown here is derived from an EMBL/GenBank/DDBJ whole genome shotgun (WGS) entry which is preliminary data.</text>
</comment>
<dbReference type="CDD" id="cd06782">
    <property type="entry name" value="cpPDZ_CPP-like"/>
    <property type="match status" value="1"/>
</dbReference>
<dbReference type="PROSITE" id="PS50106">
    <property type="entry name" value="PDZ"/>
    <property type="match status" value="1"/>
</dbReference>
<dbReference type="AlphaFoldDB" id="A0A2U1E5X8"/>
<dbReference type="SUPFAM" id="SSF52096">
    <property type="entry name" value="ClpP/crotonase"/>
    <property type="match status" value="1"/>
</dbReference>
<dbReference type="GO" id="GO:0007165">
    <property type="term" value="P:signal transduction"/>
    <property type="evidence" value="ECO:0007669"/>
    <property type="project" value="TreeGrafter"/>
</dbReference>
<evidence type="ECO:0000256" key="5">
    <source>
        <dbReference type="RuleBase" id="RU004404"/>
    </source>
</evidence>
<protein>
    <submittedName>
        <fullName evidence="7">Carboxyl-terminal processing protease</fullName>
    </submittedName>
</protein>
<dbReference type="GO" id="GO:0004175">
    <property type="term" value="F:endopeptidase activity"/>
    <property type="evidence" value="ECO:0007669"/>
    <property type="project" value="TreeGrafter"/>
</dbReference>
<dbReference type="Proteomes" id="UP000245793">
    <property type="component" value="Unassembled WGS sequence"/>
</dbReference>
<dbReference type="SMART" id="SM00228">
    <property type="entry name" value="PDZ"/>
    <property type="match status" value="1"/>
</dbReference>
<keyword evidence="2 5" id="KW-0645">Protease</keyword>
<evidence type="ECO:0000256" key="4">
    <source>
        <dbReference type="ARBA" id="ARBA00022825"/>
    </source>
</evidence>
<dbReference type="InterPro" id="IPR041489">
    <property type="entry name" value="PDZ_6"/>
</dbReference>
<dbReference type="Gene3D" id="3.30.750.44">
    <property type="match status" value="1"/>
</dbReference>
<dbReference type="InterPro" id="IPR001478">
    <property type="entry name" value="PDZ"/>
</dbReference>
<reference evidence="7 8" key="1">
    <citation type="submission" date="2018-04" db="EMBL/GenBank/DDBJ databases">
        <title>Genomic Encyclopedia of Type Strains, Phase IV (KMG-IV): sequencing the most valuable type-strain genomes for metagenomic binning, comparative biology and taxonomic classification.</title>
        <authorList>
            <person name="Goeker M."/>
        </authorList>
    </citation>
    <scope>NUCLEOTIDE SEQUENCE [LARGE SCALE GENOMIC DNA]</scope>
    <source>
        <strain evidence="7 8">DSM 20705</strain>
    </source>
</reference>
<dbReference type="GO" id="GO:0030288">
    <property type="term" value="C:outer membrane-bounded periplasmic space"/>
    <property type="evidence" value="ECO:0007669"/>
    <property type="project" value="TreeGrafter"/>
</dbReference>
<dbReference type="InterPro" id="IPR029045">
    <property type="entry name" value="ClpP/crotonase-like_dom_sf"/>
</dbReference>
<dbReference type="InterPro" id="IPR005151">
    <property type="entry name" value="Tail-specific_protease"/>
</dbReference>
<dbReference type="SMART" id="SM00245">
    <property type="entry name" value="TSPc"/>
    <property type="match status" value="1"/>
</dbReference>
<comment type="similarity">
    <text evidence="1 5">Belongs to the peptidase S41A family.</text>
</comment>
<evidence type="ECO:0000256" key="2">
    <source>
        <dbReference type="ARBA" id="ARBA00022670"/>
    </source>
</evidence>
<keyword evidence="4 5" id="KW-0720">Serine protease</keyword>
<name>A0A2U1E5X8_9FIRM</name>
<dbReference type="CDD" id="cd07560">
    <property type="entry name" value="Peptidase_S41_CPP"/>
    <property type="match status" value="1"/>
</dbReference>
<evidence type="ECO:0000313" key="7">
    <source>
        <dbReference type="EMBL" id="PVY95354.1"/>
    </source>
</evidence>
<sequence>MKKSKFIILIVFALVITNISAYLLGKNSAKGFELDFSKNETTTEKKDVKTDGPDFFDKQTADTLGAVVGHIKKNYYKNVDNETLNVGLIKGVVNSLDDPYSEFMTKEELKKFMESTNGKYVGVGLVVSPGKDGYITVVSPIKGSPAYKAGIKSGDRIIKVEDVEYSAETMQDAVNKMRGEEGKTVSITILRDEQKQKKVHEFKIKRETIKLQTVDGRILEKNIGYIAISEFDKPTYEDFMKEFEALKKKGIQKLILDLRGNPGGLLDVCTKIADVFLDKGTIVYTKYKDGKKEYYYSDEKKEDLPLVVLVNGGSASASEIVSGALKDRKRAKLVGTQTFGKGIVQRLFNLPFETAVKLTISEYFTPNGNNIHKVGIKPDEVVELPENVKGIGPDHLSEDTQLKKALEILK</sequence>
<dbReference type="PANTHER" id="PTHR32060:SF30">
    <property type="entry name" value="CARBOXY-TERMINAL PROCESSING PROTEASE CTPA"/>
    <property type="match status" value="1"/>
</dbReference>
<keyword evidence="3 5" id="KW-0378">Hydrolase</keyword>
<evidence type="ECO:0000256" key="1">
    <source>
        <dbReference type="ARBA" id="ARBA00009179"/>
    </source>
</evidence>
<gene>
    <name evidence="7" type="ORF">C7381_102245</name>
</gene>
<dbReference type="InterPro" id="IPR055210">
    <property type="entry name" value="CtpA/B_N"/>
</dbReference>
<dbReference type="FunFam" id="2.30.42.10:FF:000063">
    <property type="entry name" value="Peptidase, S41 family"/>
    <property type="match status" value="1"/>
</dbReference>
<dbReference type="GO" id="GO:0006508">
    <property type="term" value="P:proteolysis"/>
    <property type="evidence" value="ECO:0007669"/>
    <property type="project" value="UniProtKB-KW"/>
</dbReference>
<dbReference type="EMBL" id="QEKV01000002">
    <property type="protein sequence ID" value="PVY95354.1"/>
    <property type="molecule type" value="Genomic_DNA"/>
</dbReference>
<dbReference type="Pfam" id="PF22694">
    <property type="entry name" value="CtpB_N-like"/>
    <property type="match status" value="1"/>
</dbReference>
<dbReference type="GO" id="GO:0008236">
    <property type="term" value="F:serine-type peptidase activity"/>
    <property type="evidence" value="ECO:0007669"/>
    <property type="project" value="UniProtKB-KW"/>
</dbReference>
<feature type="domain" description="PDZ" evidence="6">
    <location>
        <begin position="109"/>
        <end position="178"/>
    </location>
</feature>
<evidence type="ECO:0000259" key="6">
    <source>
        <dbReference type="PROSITE" id="PS50106"/>
    </source>
</evidence>
<evidence type="ECO:0000313" key="8">
    <source>
        <dbReference type="Proteomes" id="UP000245793"/>
    </source>
</evidence>
<keyword evidence="8" id="KW-1185">Reference proteome</keyword>
<dbReference type="Gene3D" id="3.90.226.10">
    <property type="entry name" value="2-enoyl-CoA Hydratase, Chain A, domain 1"/>
    <property type="match status" value="1"/>
</dbReference>
<proteinExistence type="inferred from homology"/>
<dbReference type="PANTHER" id="PTHR32060">
    <property type="entry name" value="TAIL-SPECIFIC PROTEASE"/>
    <property type="match status" value="1"/>
</dbReference>
<dbReference type="SUPFAM" id="SSF50156">
    <property type="entry name" value="PDZ domain-like"/>
    <property type="match status" value="1"/>
</dbReference>
<evidence type="ECO:0000256" key="3">
    <source>
        <dbReference type="ARBA" id="ARBA00022801"/>
    </source>
</evidence>
<dbReference type="NCBIfam" id="TIGR00225">
    <property type="entry name" value="prc"/>
    <property type="match status" value="1"/>
</dbReference>
<dbReference type="Pfam" id="PF17820">
    <property type="entry name" value="PDZ_6"/>
    <property type="match status" value="1"/>
</dbReference>
<dbReference type="RefSeq" id="WP_116479790.1">
    <property type="nucleotide sequence ID" value="NZ_QEKV01000002.1"/>
</dbReference>